<keyword evidence="11" id="KW-1185">Reference proteome</keyword>
<dbReference type="GO" id="GO:0008146">
    <property type="term" value="F:sulfotransferase activity"/>
    <property type="evidence" value="ECO:0007669"/>
    <property type="project" value="InterPro"/>
</dbReference>
<comment type="subcellular location">
    <subcellularLocation>
        <location evidence="1 9">Golgi apparatus membrane</location>
        <topology evidence="1 9">Single-pass type II membrane protein</topology>
    </subcellularLocation>
</comment>
<dbReference type="PANTHER" id="PTHR12137">
    <property type="entry name" value="CARBOHYDRATE SULFOTRANSFERASE"/>
    <property type="match status" value="1"/>
</dbReference>
<protein>
    <recommendedName>
        <fullName evidence="9">Carbohydrate sulfotransferase</fullName>
        <ecNumber evidence="9">2.8.2.-</ecNumber>
    </recommendedName>
</protein>
<dbReference type="AlphaFoldDB" id="A0A210PS51"/>
<gene>
    <name evidence="10" type="ORF">KP79_PYT11779</name>
</gene>
<dbReference type="GO" id="GO:0000139">
    <property type="term" value="C:Golgi membrane"/>
    <property type="evidence" value="ECO:0007669"/>
    <property type="project" value="UniProtKB-SubCell"/>
</dbReference>
<evidence type="ECO:0000256" key="4">
    <source>
        <dbReference type="ARBA" id="ARBA00022692"/>
    </source>
</evidence>
<evidence type="ECO:0000313" key="10">
    <source>
        <dbReference type="EMBL" id="OWF39319.1"/>
    </source>
</evidence>
<dbReference type="PANTHER" id="PTHR12137:SF54">
    <property type="entry name" value="CARBOHYDRATE SULFOTRANSFERASE"/>
    <property type="match status" value="1"/>
</dbReference>
<keyword evidence="6 9" id="KW-0333">Golgi apparatus</keyword>
<evidence type="ECO:0000256" key="9">
    <source>
        <dbReference type="RuleBase" id="RU364020"/>
    </source>
</evidence>
<proteinExistence type="inferred from homology"/>
<reference evidence="10 11" key="1">
    <citation type="journal article" date="2017" name="Nat. Ecol. Evol.">
        <title>Scallop genome provides insights into evolution of bilaterian karyotype and development.</title>
        <authorList>
            <person name="Wang S."/>
            <person name="Zhang J."/>
            <person name="Jiao W."/>
            <person name="Li J."/>
            <person name="Xun X."/>
            <person name="Sun Y."/>
            <person name="Guo X."/>
            <person name="Huan P."/>
            <person name="Dong B."/>
            <person name="Zhang L."/>
            <person name="Hu X."/>
            <person name="Sun X."/>
            <person name="Wang J."/>
            <person name="Zhao C."/>
            <person name="Wang Y."/>
            <person name="Wang D."/>
            <person name="Huang X."/>
            <person name="Wang R."/>
            <person name="Lv J."/>
            <person name="Li Y."/>
            <person name="Zhang Z."/>
            <person name="Liu B."/>
            <person name="Lu W."/>
            <person name="Hui Y."/>
            <person name="Liang J."/>
            <person name="Zhou Z."/>
            <person name="Hou R."/>
            <person name="Li X."/>
            <person name="Liu Y."/>
            <person name="Li H."/>
            <person name="Ning X."/>
            <person name="Lin Y."/>
            <person name="Zhao L."/>
            <person name="Xing Q."/>
            <person name="Dou J."/>
            <person name="Li Y."/>
            <person name="Mao J."/>
            <person name="Guo H."/>
            <person name="Dou H."/>
            <person name="Li T."/>
            <person name="Mu C."/>
            <person name="Jiang W."/>
            <person name="Fu Q."/>
            <person name="Fu X."/>
            <person name="Miao Y."/>
            <person name="Liu J."/>
            <person name="Yu Q."/>
            <person name="Li R."/>
            <person name="Liao H."/>
            <person name="Li X."/>
            <person name="Kong Y."/>
            <person name="Jiang Z."/>
            <person name="Chourrout D."/>
            <person name="Li R."/>
            <person name="Bao Z."/>
        </authorList>
    </citation>
    <scope>NUCLEOTIDE SEQUENCE [LARGE SCALE GENOMIC DNA]</scope>
    <source>
        <strain evidence="10 11">PY_sf001</strain>
    </source>
</reference>
<keyword evidence="7" id="KW-0472">Membrane</keyword>
<dbReference type="Proteomes" id="UP000242188">
    <property type="component" value="Unassembled WGS sequence"/>
</dbReference>
<evidence type="ECO:0000256" key="1">
    <source>
        <dbReference type="ARBA" id="ARBA00004323"/>
    </source>
</evidence>
<dbReference type="InterPro" id="IPR018011">
    <property type="entry name" value="Carb_sulfotrans_8-10"/>
</dbReference>
<dbReference type="EMBL" id="NEDP02005531">
    <property type="protein sequence ID" value="OWF39319.1"/>
    <property type="molecule type" value="Genomic_DNA"/>
</dbReference>
<keyword evidence="4" id="KW-0812">Transmembrane</keyword>
<evidence type="ECO:0000256" key="6">
    <source>
        <dbReference type="ARBA" id="ARBA00023034"/>
    </source>
</evidence>
<organism evidence="10 11">
    <name type="scientific">Mizuhopecten yessoensis</name>
    <name type="common">Japanese scallop</name>
    <name type="synonym">Patinopecten yessoensis</name>
    <dbReference type="NCBI Taxonomy" id="6573"/>
    <lineage>
        <taxon>Eukaryota</taxon>
        <taxon>Metazoa</taxon>
        <taxon>Spiralia</taxon>
        <taxon>Lophotrochozoa</taxon>
        <taxon>Mollusca</taxon>
        <taxon>Bivalvia</taxon>
        <taxon>Autobranchia</taxon>
        <taxon>Pteriomorphia</taxon>
        <taxon>Pectinida</taxon>
        <taxon>Pectinoidea</taxon>
        <taxon>Pectinidae</taxon>
        <taxon>Mizuhopecten</taxon>
    </lineage>
</organism>
<dbReference type="GO" id="GO:0016051">
    <property type="term" value="P:carbohydrate biosynthetic process"/>
    <property type="evidence" value="ECO:0007669"/>
    <property type="project" value="InterPro"/>
</dbReference>
<evidence type="ECO:0000313" key="11">
    <source>
        <dbReference type="Proteomes" id="UP000242188"/>
    </source>
</evidence>
<evidence type="ECO:0000256" key="7">
    <source>
        <dbReference type="ARBA" id="ARBA00023136"/>
    </source>
</evidence>
<sequence>MQQKNWNMILDGKLHVGFCPIQKVGSTFWRRVLEYCGGRRRYTSVFEVKWQDMKTPHVQKYRDRGPSLLESSIKFMFVRNPYQRLFSGWVDKLLSPNPIFWEKVGVRVNEFLNQKSTFDCGHDVTFAEFVKYFIHTQQTKSGRDPHFIPMYEHCSPCHHKFDFIGTMETFNKDAAYLMEIISNRSHVNISIEDMKGAGYDSLNDHTMRLYRFKPDTLKCVSFHNAMQRSWRNLQIRGYLGKNVSLPFTRVEAGSVKRNTFLSALVTAYESSGSKSYRRANRREAMMEAYGTVCTDDLERLRQIFKLDWILFGYNDRPIEIFELSRHYNKSFSFFDVEE</sequence>
<dbReference type="InterPro" id="IPR005331">
    <property type="entry name" value="Sulfotransferase"/>
</dbReference>
<keyword evidence="8 9" id="KW-0325">Glycoprotein</keyword>
<evidence type="ECO:0000256" key="2">
    <source>
        <dbReference type="ARBA" id="ARBA00006339"/>
    </source>
</evidence>
<dbReference type="OrthoDB" id="2019940at2759"/>
<keyword evidence="3 9" id="KW-0808">Transferase</keyword>
<evidence type="ECO:0000256" key="3">
    <source>
        <dbReference type="ARBA" id="ARBA00022679"/>
    </source>
</evidence>
<evidence type="ECO:0000256" key="5">
    <source>
        <dbReference type="ARBA" id="ARBA00022989"/>
    </source>
</evidence>
<evidence type="ECO:0000256" key="8">
    <source>
        <dbReference type="ARBA" id="ARBA00023180"/>
    </source>
</evidence>
<comment type="similarity">
    <text evidence="2 9">Belongs to the sulfotransferase 2 family.</text>
</comment>
<name>A0A210PS51_MIZYE</name>
<comment type="caution">
    <text evidence="10">The sequence shown here is derived from an EMBL/GenBank/DDBJ whole genome shotgun (WGS) entry which is preliminary data.</text>
</comment>
<dbReference type="Pfam" id="PF03567">
    <property type="entry name" value="Sulfotransfer_2"/>
    <property type="match status" value="1"/>
</dbReference>
<keyword evidence="5" id="KW-1133">Transmembrane helix</keyword>
<keyword evidence="9" id="KW-0119">Carbohydrate metabolism</keyword>
<accession>A0A210PS51</accession>
<keyword evidence="9" id="KW-0735">Signal-anchor</keyword>
<dbReference type="EC" id="2.8.2.-" evidence="9"/>